<dbReference type="InterPro" id="IPR051915">
    <property type="entry name" value="Cellulose_Degrad_GH3"/>
</dbReference>
<accession>A0A024UE52</accession>
<evidence type="ECO:0000256" key="7">
    <source>
        <dbReference type="SAM" id="Phobius"/>
    </source>
</evidence>
<dbReference type="eggNOG" id="ENOG502QQ55">
    <property type="taxonomic scope" value="Eukaryota"/>
</dbReference>
<dbReference type="SUPFAM" id="SSF51445">
    <property type="entry name" value="(Trans)glycosidases"/>
    <property type="match status" value="1"/>
</dbReference>
<keyword evidence="4" id="KW-0732">Signal</keyword>
<dbReference type="PANTHER" id="PTHR30620:SF16">
    <property type="entry name" value="LYSOSOMAL BETA GLUCOSIDASE"/>
    <property type="match status" value="1"/>
</dbReference>
<evidence type="ECO:0000256" key="4">
    <source>
        <dbReference type="ARBA" id="ARBA00022729"/>
    </source>
</evidence>
<comment type="similarity">
    <text evidence="2">Belongs to the glycosyl hydrolase 3 family.</text>
</comment>
<evidence type="ECO:0000256" key="2">
    <source>
        <dbReference type="ARBA" id="ARBA00005336"/>
    </source>
</evidence>
<sequence length="665" mass="71839">MTQIDLSVANTAAKVDEFAQLNVGSYFNFIGMGWKGNRVTANTEEWRAKLTEMQDIHMKRNKVPMMFGIDSVHGATYVDGSVLFPQSINTAAAFNPTLAEGLGKYMARDTKAAGIPWMFGPTLDVTRHKHWPRVYETFGEDPTVVAKMGKAVIESIQKQRVAACFKHFISYSDPTTGLDRDNSELSSYEILNYFMPPFKAAVEADVWSGMGTFVALNNGTSLNQVFPLGASVRKAMETTLGGSDKFSFYQGFDTDGNLVDNDGKPGDLEAAKAMAAKADYTVVVLGERPYAEFKGNDDKQPLPPGFLTYVKALKSTGTKIILVLVEGRPRLLNGIADLAHAVIFAGLPCEFGGQAIVDVLLGKVNPSGRMAMTYPKTDTSINLATPYYKRTNTSCLKDGIKYECPAEWQFGDGLSYTSFHYSNATISTTALSFSSTGSNAFTVSVTVQNTGLVKGQETVLLFGTPPATRIHAETKLLKRFTKLSLAAGEANVVTFSLSHQDLGYYSNDIGKGLMKDAPSGAYTFFLKHDTDCSTSSPLCMALKWDNPDKASFMPNATDAPTIVVPHTTSSSKSLGPQSSSSNPIVDNGAKSAVAATALPVSLIIGIASGAACALALMAVYIVRRNRQQRSHVCYFDDDVVVLESKEQCHDVAVAGSNQSMAFQHI</sequence>
<dbReference type="Pfam" id="PF14310">
    <property type="entry name" value="Fn3-like"/>
    <property type="match status" value="1"/>
</dbReference>
<dbReference type="EMBL" id="KI913958">
    <property type="protein sequence ID" value="ETW04470.1"/>
    <property type="molecule type" value="Genomic_DNA"/>
</dbReference>
<proteinExistence type="inferred from homology"/>
<dbReference type="Gene3D" id="3.20.20.300">
    <property type="entry name" value="Glycoside hydrolase, family 3, N-terminal domain"/>
    <property type="match status" value="2"/>
</dbReference>
<dbReference type="InterPro" id="IPR001764">
    <property type="entry name" value="Glyco_hydro_3_N"/>
</dbReference>
<keyword evidence="7" id="KW-1133">Transmembrane helix</keyword>
<dbReference type="InterPro" id="IPR013783">
    <property type="entry name" value="Ig-like_fold"/>
</dbReference>
<feature type="transmembrane region" description="Helical" evidence="7">
    <location>
        <begin position="600"/>
        <end position="622"/>
    </location>
</feature>
<keyword evidence="6" id="KW-0326">Glycosidase</keyword>
<reference evidence="9" key="1">
    <citation type="submission" date="2013-12" db="EMBL/GenBank/DDBJ databases">
        <title>The Genome Sequence of Aphanomyces invadans NJM9701.</title>
        <authorList>
            <consortium name="The Broad Institute Genomics Platform"/>
            <person name="Russ C."/>
            <person name="Tyler B."/>
            <person name="van West P."/>
            <person name="Dieguez-Uribeondo J."/>
            <person name="Young S.K."/>
            <person name="Zeng Q."/>
            <person name="Gargeya S."/>
            <person name="Fitzgerald M."/>
            <person name="Abouelleil A."/>
            <person name="Alvarado L."/>
            <person name="Chapman S.B."/>
            <person name="Gainer-Dewar J."/>
            <person name="Goldberg J."/>
            <person name="Griggs A."/>
            <person name="Gujja S."/>
            <person name="Hansen M."/>
            <person name="Howarth C."/>
            <person name="Imamovic A."/>
            <person name="Ireland A."/>
            <person name="Larimer J."/>
            <person name="McCowan C."/>
            <person name="Murphy C."/>
            <person name="Pearson M."/>
            <person name="Poon T.W."/>
            <person name="Priest M."/>
            <person name="Roberts A."/>
            <person name="Saif S."/>
            <person name="Shea T."/>
            <person name="Sykes S."/>
            <person name="Wortman J."/>
            <person name="Nusbaum C."/>
            <person name="Birren B."/>
        </authorList>
    </citation>
    <scope>NUCLEOTIDE SEQUENCE [LARGE SCALE GENOMIC DNA]</scope>
    <source>
        <strain evidence="9">NJM9701</strain>
    </source>
</reference>
<dbReference type="GeneID" id="20081794"/>
<name>A0A024UE52_9STRA</name>
<dbReference type="GO" id="GO:0009251">
    <property type="term" value="P:glucan catabolic process"/>
    <property type="evidence" value="ECO:0007669"/>
    <property type="project" value="TreeGrafter"/>
</dbReference>
<dbReference type="GO" id="GO:0008422">
    <property type="term" value="F:beta-glucosidase activity"/>
    <property type="evidence" value="ECO:0007669"/>
    <property type="project" value="UniProtKB-EC"/>
</dbReference>
<dbReference type="InterPro" id="IPR026891">
    <property type="entry name" value="Fn3-like"/>
</dbReference>
<dbReference type="RefSeq" id="XP_008867426.1">
    <property type="nucleotide sequence ID" value="XM_008869204.1"/>
</dbReference>
<dbReference type="VEuPathDB" id="FungiDB:H310_04744"/>
<protein>
    <recommendedName>
        <fullName evidence="3">beta-glucosidase</fullName>
        <ecNumber evidence="3">3.2.1.21</ecNumber>
    </recommendedName>
</protein>
<dbReference type="InterPro" id="IPR002772">
    <property type="entry name" value="Glyco_hydro_3_C"/>
</dbReference>
<gene>
    <name evidence="9" type="ORF">H310_04744</name>
</gene>
<dbReference type="InterPro" id="IPR036881">
    <property type="entry name" value="Glyco_hydro_3_C_sf"/>
</dbReference>
<dbReference type="InterPro" id="IPR036962">
    <property type="entry name" value="Glyco_hydro_3_N_sf"/>
</dbReference>
<dbReference type="Gene3D" id="3.40.50.1700">
    <property type="entry name" value="Glycoside hydrolase family 3 C-terminal domain"/>
    <property type="match status" value="1"/>
</dbReference>
<keyword evidence="7" id="KW-0812">Transmembrane</keyword>
<dbReference type="OrthoDB" id="416222at2759"/>
<comment type="catalytic activity">
    <reaction evidence="1">
        <text>Hydrolysis of terminal, non-reducing beta-D-glucosyl residues with release of beta-D-glucose.</text>
        <dbReference type="EC" id="3.2.1.21"/>
    </reaction>
</comment>
<dbReference type="SUPFAM" id="SSF52279">
    <property type="entry name" value="Beta-D-glucan exohydrolase, C-terminal domain"/>
    <property type="match status" value="1"/>
</dbReference>
<evidence type="ECO:0000259" key="8">
    <source>
        <dbReference type="SMART" id="SM01217"/>
    </source>
</evidence>
<evidence type="ECO:0000256" key="6">
    <source>
        <dbReference type="ARBA" id="ARBA00023295"/>
    </source>
</evidence>
<organism evidence="9">
    <name type="scientific">Aphanomyces invadans</name>
    <dbReference type="NCBI Taxonomy" id="157072"/>
    <lineage>
        <taxon>Eukaryota</taxon>
        <taxon>Sar</taxon>
        <taxon>Stramenopiles</taxon>
        <taxon>Oomycota</taxon>
        <taxon>Saprolegniomycetes</taxon>
        <taxon>Saprolegniales</taxon>
        <taxon>Verrucalvaceae</taxon>
        <taxon>Aphanomyces</taxon>
    </lineage>
</organism>
<dbReference type="Pfam" id="PF01915">
    <property type="entry name" value="Glyco_hydro_3_C"/>
    <property type="match status" value="1"/>
</dbReference>
<dbReference type="PANTHER" id="PTHR30620">
    <property type="entry name" value="PERIPLASMIC BETA-GLUCOSIDASE-RELATED"/>
    <property type="match status" value="1"/>
</dbReference>
<dbReference type="PRINTS" id="PR00133">
    <property type="entry name" value="GLHYDRLASE3"/>
</dbReference>
<evidence type="ECO:0000256" key="3">
    <source>
        <dbReference type="ARBA" id="ARBA00012744"/>
    </source>
</evidence>
<evidence type="ECO:0000313" key="9">
    <source>
        <dbReference type="EMBL" id="ETW04470.1"/>
    </source>
</evidence>
<keyword evidence="7" id="KW-0472">Membrane</keyword>
<evidence type="ECO:0000256" key="1">
    <source>
        <dbReference type="ARBA" id="ARBA00000448"/>
    </source>
</evidence>
<keyword evidence="5" id="KW-0378">Hydrolase</keyword>
<dbReference type="AlphaFoldDB" id="A0A024UE52"/>
<dbReference type="InterPro" id="IPR017853">
    <property type="entry name" value="GH"/>
</dbReference>
<dbReference type="SMART" id="SM01217">
    <property type="entry name" value="Fn3_like"/>
    <property type="match status" value="1"/>
</dbReference>
<feature type="domain" description="Fibronectin type III-like" evidence="8">
    <location>
        <begin position="457"/>
        <end position="530"/>
    </location>
</feature>
<dbReference type="EC" id="3.2.1.21" evidence="3"/>
<dbReference type="Pfam" id="PF00933">
    <property type="entry name" value="Glyco_hydro_3"/>
    <property type="match status" value="1"/>
</dbReference>
<evidence type="ECO:0000256" key="5">
    <source>
        <dbReference type="ARBA" id="ARBA00022801"/>
    </source>
</evidence>
<dbReference type="Gene3D" id="2.60.40.10">
    <property type="entry name" value="Immunoglobulins"/>
    <property type="match status" value="1"/>
</dbReference>